<dbReference type="HOGENOM" id="CLU_2617307_0_0_11"/>
<dbReference type="RefSeq" id="WP_035859640.1">
    <property type="nucleotide sequence ID" value="NZ_KK853997.1"/>
</dbReference>
<proteinExistence type="predicted"/>
<keyword evidence="1" id="KW-0812">Transmembrane</keyword>
<dbReference type="Proteomes" id="UP000027178">
    <property type="component" value="Unassembled WGS sequence"/>
</dbReference>
<keyword evidence="3" id="KW-1185">Reference proteome</keyword>
<reference evidence="2 3" key="1">
    <citation type="submission" date="2014-05" db="EMBL/GenBank/DDBJ databases">
        <title>Draft Genome Sequence of Kitasatospora cheerisanensis KCTC 2395.</title>
        <authorList>
            <person name="Nam D.H."/>
        </authorList>
    </citation>
    <scope>NUCLEOTIDE SEQUENCE [LARGE SCALE GENOMIC DNA]</scope>
    <source>
        <strain evidence="2 3">KCTC 2395</strain>
    </source>
</reference>
<dbReference type="eggNOG" id="ENOG50320UA">
    <property type="taxonomic scope" value="Bacteria"/>
</dbReference>
<gene>
    <name evidence="2" type="ORF">KCH_11870</name>
</gene>
<keyword evidence="1" id="KW-0472">Membrane</keyword>
<accession>A0A066Z0U0</accession>
<dbReference type="PATRIC" id="fig|1348663.4.peg.1134"/>
<evidence type="ECO:0000313" key="2">
    <source>
        <dbReference type="EMBL" id="KDN87102.1"/>
    </source>
</evidence>
<name>A0A066Z0U0_9ACTN</name>
<comment type="caution">
    <text evidence="2">The sequence shown here is derived from an EMBL/GenBank/DDBJ whole genome shotgun (WGS) entry which is preliminary data.</text>
</comment>
<keyword evidence="1" id="KW-1133">Transmembrane helix</keyword>
<organism evidence="2 3">
    <name type="scientific">Kitasatospora cheerisanensis KCTC 2395</name>
    <dbReference type="NCBI Taxonomy" id="1348663"/>
    <lineage>
        <taxon>Bacteria</taxon>
        <taxon>Bacillati</taxon>
        <taxon>Actinomycetota</taxon>
        <taxon>Actinomycetes</taxon>
        <taxon>Kitasatosporales</taxon>
        <taxon>Streptomycetaceae</taxon>
        <taxon>Kitasatospora</taxon>
    </lineage>
</organism>
<sequence length="78" mass="8349">MTRVTLVTGVLVLGVCAVPSGVVLGLALAAPNDGRRWVAFFVALALAMIGGAFGPDWVEGWQRRRRAAPRRRTTTDCP</sequence>
<evidence type="ECO:0000313" key="3">
    <source>
        <dbReference type="Proteomes" id="UP000027178"/>
    </source>
</evidence>
<evidence type="ECO:0000256" key="1">
    <source>
        <dbReference type="SAM" id="Phobius"/>
    </source>
</evidence>
<feature type="transmembrane region" description="Helical" evidence="1">
    <location>
        <begin position="39"/>
        <end position="58"/>
    </location>
</feature>
<dbReference type="EMBL" id="JNBY01000050">
    <property type="protein sequence ID" value="KDN87102.1"/>
    <property type="molecule type" value="Genomic_DNA"/>
</dbReference>
<protein>
    <submittedName>
        <fullName evidence="2">Uncharacterized protein</fullName>
    </submittedName>
</protein>
<dbReference type="OrthoDB" id="3874165at2"/>
<dbReference type="AlphaFoldDB" id="A0A066Z0U0"/>